<feature type="compositionally biased region" description="Polar residues" evidence="1">
    <location>
        <begin position="204"/>
        <end position="214"/>
    </location>
</feature>
<dbReference type="Proteomes" id="UP000735302">
    <property type="component" value="Unassembled WGS sequence"/>
</dbReference>
<protein>
    <submittedName>
        <fullName evidence="2">WD40-like domain-containing protein</fullName>
    </submittedName>
</protein>
<organism evidence="2 3">
    <name type="scientific">Plakobranchus ocellatus</name>
    <dbReference type="NCBI Taxonomy" id="259542"/>
    <lineage>
        <taxon>Eukaryota</taxon>
        <taxon>Metazoa</taxon>
        <taxon>Spiralia</taxon>
        <taxon>Lophotrochozoa</taxon>
        <taxon>Mollusca</taxon>
        <taxon>Gastropoda</taxon>
        <taxon>Heterobranchia</taxon>
        <taxon>Euthyneura</taxon>
        <taxon>Panpulmonata</taxon>
        <taxon>Sacoglossa</taxon>
        <taxon>Placobranchoidea</taxon>
        <taxon>Plakobranchidae</taxon>
        <taxon>Plakobranchus</taxon>
    </lineage>
</organism>
<evidence type="ECO:0000256" key="1">
    <source>
        <dbReference type="SAM" id="MobiDB-lite"/>
    </source>
</evidence>
<feature type="compositionally biased region" description="Low complexity" evidence="1">
    <location>
        <begin position="665"/>
        <end position="686"/>
    </location>
</feature>
<feature type="compositionally biased region" description="Polar residues" evidence="1">
    <location>
        <begin position="1325"/>
        <end position="1341"/>
    </location>
</feature>
<sequence length="1605" mass="161648">MWKNWNPFRRKEKDSNEGIVNKDPNLSLNQNPVSDSSGKENSFSSHSRLSNDGSGSEQEYNDSSNQNGNGVNSSHVYRPKSLRSRTSMGIKDHLNTSLPASRSGVGRPITRAVNDYSHERLANKTFSGVHGPLLSSPIVPQIRKALESQSSIGSHGIISKHGKPVGRSASLNYGMSRNLTRSTAGQVPWVKLKRRESIGLSDLVTGNTPQSPNTVKLAAPEPRHLPAPPSFKSTLVIVTTEPSRNRLIDTQTVVSALREKRKRFTSSQQDEVAAEESWHNSKRRRQDSSQSNASSVSIPPMPDTLPDLMGSPGASLLHIEKLASQRPSTVPAAVDPYPTAPAMANKTGGAPHMPGFSGFHGSQVMGLGGVDVTAANPVALPSQQLPFYRYPLYPQQQPQHSQQPSLQQRKAQYMAGGAGGGNINNSKSVLRSIQSSLSSSMKTRVNSAALQQHGIDLKRIRGNTQGNTRRLSFSSAVSSDTRSSDEPVSKSSKQSTSPNTSTVNQQQSTVKTNTDQVAVQPGVTRKESAVSTPTKRKIAEGVMLRKQNLSISGTASPVRPLRALPASTLISADDFENDRQQEYKCRVLDMLGAEEKDNDATNKEFTTATSNATATGTSATSAHPLATVAPATAALSSVSSHVATDTINSSLASLSKLVQSTNPEAPTTAASTTPATSTSTAPTSTALSQLLQAEDDADENPHGKVTGVSLKGNPLTSPVSNQSQSVASASTTSAAVTVSASAPQATSVATVTQPAQPSPSAGFQVNFASAMSKASTATIPPGFSFGVTSTAPNATTSLLSTTSFPASLGTASSLAENTSKASSNLAATGPAVQLATSAAPSNTAVGDNSAVSTLTLPDQQKPVASDNAVSKGFNFSVGSGTAGFAFGSAPSATSTSAALMPSQGFNFATTSTKTTSVPASVVGGINFGAPGIQTSLPMPAATSAPQVAAPNFSFGSTTIAPVNSTNTTAVPSSSGVQPNAPPYTSAVQQTLGGSGLFSSLAPTTKTVASFGGFGTSLAPQTSLTSSSSNTAPGFGALNNPLLATSSTPAQAPAPTSGLLATSAPTSGLVTTSAPTPAPAFGSTTFGGGNSLSQTSGSSATGFLGAVTSFNFSGVSNTAGQTESKPFTFGASTTTTGSSISFGATPAASSGFGANASSLTGFGATSTSTVTSPFGAAKSGFGFGASSLTSATTPAFGTAPLSVFGTSVPSTTGSGFGGGNLTFGNAQSTSASTGFGSVASPGFGATSAFNQTAPAFGVTTASNFGAAPKPFGATTEAPSIVSSTTSPSTAFGVSPGMAPAFGSTTLQTTQVSTPFVFGGSAPSSSSNKPFNFGGSTSTSTQPPLFGSSAGAAASSFGQATTTTSNSIFGNSGSINKPAFGVPAPTPAFGAPSNSLSTGSGFGSGLASPPAFGTDSQQPKQSAPTFGATGFGNNILQNTAFGAQSSNQTHSLSGVASPFGGANLFGNSAKPSMFGAGASTTRPAAPVFNFSGTQQQQQPQMSSAFGAQPPAAGPVPSTFNFGAASPTGGLQPQTGGFNFAAAAQTPAKPTATPAGFNFAAAASSNPTFNFGAGSAPTANMFTPQPGSTPRPRAAATRRAGSKQRSRR</sequence>
<keyword evidence="3" id="KW-1185">Reference proteome</keyword>
<feature type="compositionally biased region" description="Polar residues" evidence="1">
    <location>
        <begin position="1412"/>
        <end position="1422"/>
    </location>
</feature>
<feature type="region of interest" description="Disordered" evidence="1">
    <location>
        <begin position="1"/>
        <end position="107"/>
    </location>
</feature>
<feature type="region of interest" description="Disordered" evidence="1">
    <location>
        <begin position="1325"/>
        <end position="1350"/>
    </location>
</feature>
<feature type="compositionally biased region" description="Polar residues" evidence="1">
    <location>
        <begin position="24"/>
        <end position="58"/>
    </location>
</feature>
<feature type="region of interest" description="Disordered" evidence="1">
    <location>
        <begin position="1568"/>
        <end position="1605"/>
    </location>
</feature>
<feature type="compositionally biased region" description="Polar residues" evidence="1">
    <location>
        <begin position="489"/>
        <end position="517"/>
    </location>
</feature>
<evidence type="ECO:0000313" key="2">
    <source>
        <dbReference type="EMBL" id="GFN91801.1"/>
    </source>
</evidence>
<dbReference type="EMBL" id="BLXT01002163">
    <property type="protein sequence ID" value="GFN91801.1"/>
    <property type="molecule type" value="Genomic_DNA"/>
</dbReference>
<feature type="region of interest" description="Disordered" evidence="1">
    <location>
        <begin position="456"/>
        <end position="535"/>
    </location>
</feature>
<proteinExistence type="predicted"/>
<accession>A0AAV3Z980</accession>
<feature type="region of interest" description="Disordered" evidence="1">
    <location>
        <begin position="201"/>
        <end position="230"/>
    </location>
</feature>
<feature type="compositionally biased region" description="Low complexity" evidence="1">
    <location>
        <begin position="472"/>
        <end position="481"/>
    </location>
</feature>
<evidence type="ECO:0000313" key="3">
    <source>
        <dbReference type="Proteomes" id="UP000735302"/>
    </source>
</evidence>
<feature type="region of interest" description="Disordered" evidence="1">
    <location>
        <begin position="662"/>
        <end position="726"/>
    </location>
</feature>
<gene>
    <name evidence="2" type="ORF">PoB_001830700</name>
</gene>
<feature type="compositionally biased region" description="Low complexity" evidence="1">
    <location>
        <begin position="1587"/>
        <end position="1596"/>
    </location>
</feature>
<feature type="compositionally biased region" description="Polar residues" evidence="1">
    <location>
        <begin position="1574"/>
        <end position="1585"/>
    </location>
</feature>
<feature type="compositionally biased region" description="Low complexity" evidence="1">
    <location>
        <begin position="288"/>
        <end position="297"/>
    </location>
</feature>
<feature type="region of interest" description="Disordered" evidence="1">
    <location>
        <begin position="261"/>
        <end position="311"/>
    </location>
</feature>
<reference evidence="2 3" key="1">
    <citation type="journal article" date="2021" name="Elife">
        <title>Chloroplast acquisition without the gene transfer in kleptoplastic sea slugs, Plakobranchus ocellatus.</title>
        <authorList>
            <person name="Maeda T."/>
            <person name="Takahashi S."/>
            <person name="Yoshida T."/>
            <person name="Shimamura S."/>
            <person name="Takaki Y."/>
            <person name="Nagai Y."/>
            <person name="Toyoda A."/>
            <person name="Suzuki Y."/>
            <person name="Arimoto A."/>
            <person name="Ishii H."/>
            <person name="Satoh N."/>
            <person name="Nishiyama T."/>
            <person name="Hasebe M."/>
            <person name="Maruyama T."/>
            <person name="Minagawa J."/>
            <person name="Obokata J."/>
            <person name="Shigenobu S."/>
        </authorList>
    </citation>
    <scope>NUCLEOTIDE SEQUENCE [LARGE SCALE GENOMIC DNA]</scope>
</reference>
<feature type="region of interest" description="Disordered" evidence="1">
    <location>
        <begin position="1389"/>
        <end position="1427"/>
    </location>
</feature>
<feature type="compositionally biased region" description="Low complexity" evidence="1">
    <location>
        <begin position="717"/>
        <end position="726"/>
    </location>
</feature>
<name>A0AAV3Z980_9GAST</name>
<comment type="caution">
    <text evidence="2">The sequence shown here is derived from an EMBL/GenBank/DDBJ whole genome shotgun (WGS) entry which is preliminary data.</text>
</comment>
<feature type="compositionally biased region" description="Polar residues" evidence="1">
    <location>
        <begin position="462"/>
        <end position="471"/>
    </location>
</feature>
<feature type="compositionally biased region" description="Low complexity" evidence="1">
    <location>
        <begin position="61"/>
        <end position="74"/>
    </location>
</feature>